<name>A0A1I7RKH1_BURXY</name>
<keyword evidence="1" id="KW-0472">Membrane</keyword>
<dbReference type="EMBL" id="CAJFCV020000006">
    <property type="protein sequence ID" value="CAG9131328.1"/>
    <property type="molecule type" value="Genomic_DNA"/>
</dbReference>
<feature type="transmembrane region" description="Helical" evidence="1">
    <location>
        <begin position="7"/>
        <end position="27"/>
    </location>
</feature>
<feature type="transmembrane region" description="Helical" evidence="1">
    <location>
        <begin position="58"/>
        <end position="78"/>
    </location>
</feature>
<evidence type="ECO:0000313" key="6">
    <source>
        <dbReference type="WBParaSite" id="BXY_0120500.1"/>
    </source>
</evidence>
<keyword evidence="1" id="KW-1133">Transmembrane helix</keyword>
<evidence type="ECO:0000313" key="5">
    <source>
        <dbReference type="Proteomes" id="UP000659654"/>
    </source>
</evidence>
<gene>
    <name evidence="2" type="ORF">BXYJ_LOCUS15202</name>
</gene>
<dbReference type="EMBL" id="CAJFDI010000006">
    <property type="protein sequence ID" value="CAD5235111.1"/>
    <property type="molecule type" value="Genomic_DNA"/>
</dbReference>
<keyword evidence="1" id="KW-0812">Transmembrane</keyword>
<feature type="transmembrane region" description="Helical" evidence="1">
    <location>
        <begin position="85"/>
        <end position="111"/>
    </location>
</feature>
<reference evidence="3" key="2">
    <citation type="submission" date="2020-08" db="EMBL/GenBank/DDBJ databases">
        <authorList>
            <person name="Kikuchi T."/>
        </authorList>
    </citation>
    <scope>NUCLEOTIDE SEQUENCE</scope>
    <source>
        <strain evidence="2">Ka4C1</strain>
    </source>
</reference>
<accession>A0A1I7RKH1</accession>
<evidence type="ECO:0000313" key="3">
    <source>
        <dbReference type="EMBL" id="CAG9131328.1"/>
    </source>
</evidence>
<dbReference type="Proteomes" id="UP000659654">
    <property type="component" value="Unassembled WGS sequence"/>
</dbReference>
<organism evidence="4 6">
    <name type="scientific">Bursaphelenchus xylophilus</name>
    <name type="common">Pinewood nematode worm</name>
    <name type="synonym">Aphelenchoides xylophilus</name>
    <dbReference type="NCBI Taxonomy" id="6326"/>
    <lineage>
        <taxon>Eukaryota</taxon>
        <taxon>Metazoa</taxon>
        <taxon>Ecdysozoa</taxon>
        <taxon>Nematoda</taxon>
        <taxon>Chromadorea</taxon>
        <taxon>Rhabditida</taxon>
        <taxon>Tylenchina</taxon>
        <taxon>Tylenchomorpha</taxon>
        <taxon>Aphelenchoidea</taxon>
        <taxon>Aphelenchoididae</taxon>
        <taxon>Bursaphelenchus</taxon>
    </lineage>
</organism>
<dbReference type="Proteomes" id="UP000582659">
    <property type="component" value="Unassembled WGS sequence"/>
</dbReference>
<protein>
    <submittedName>
        <fullName evidence="2">(pine wood nematode) hypothetical protein</fullName>
    </submittedName>
</protein>
<evidence type="ECO:0000313" key="4">
    <source>
        <dbReference type="Proteomes" id="UP000095284"/>
    </source>
</evidence>
<sequence>MSVKNSSLVIAALTTIFGILAWVYLFVEYYSDPKYFQKLQNITFVGSFFLPVSVQRSLMFVECCFLFCGLQLLVGVVFRMWFLYLPYLVASLVRPPVFLTGGIACIFAGALELLDGDPDYHAEKTWDQPSFQFFAGVFTLVYMFIQIFMFLVIYRDFNDVKAMGLSPRQKKFINRIANLTTKQF</sequence>
<evidence type="ECO:0000313" key="2">
    <source>
        <dbReference type="EMBL" id="CAD5235111.1"/>
    </source>
</evidence>
<dbReference type="OrthoDB" id="10448998at2759"/>
<dbReference type="WBParaSite" id="BXY_0120500.1">
    <property type="protein sequence ID" value="BXY_0120500.1"/>
    <property type="gene ID" value="BXY_0120500"/>
</dbReference>
<reference evidence="6" key="1">
    <citation type="submission" date="2016-11" db="UniProtKB">
        <authorList>
            <consortium name="WormBaseParasite"/>
        </authorList>
    </citation>
    <scope>IDENTIFICATION</scope>
</reference>
<dbReference type="AlphaFoldDB" id="A0A1I7RKH1"/>
<evidence type="ECO:0000256" key="1">
    <source>
        <dbReference type="SAM" id="Phobius"/>
    </source>
</evidence>
<feature type="transmembrane region" description="Helical" evidence="1">
    <location>
        <begin position="131"/>
        <end position="154"/>
    </location>
</feature>
<keyword evidence="5" id="KW-1185">Reference proteome</keyword>
<dbReference type="Proteomes" id="UP000095284">
    <property type="component" value="Unplaced"/>
</dbReference>
<proteinExistence type="predicted"/>